<evidence type="ECO:0000256" key="1">
    <source>
        <dbReference type="SAM" id="Phobius"/>
    </source>
</evidence>
<protein>
    <submittedName>
        <fullName evidence="2">ABC transporter permease</fullName>
    </submittedName>
</protein>
<name>A0ABV9PYT8_9BACL</name>
<feature type="transmembrane region" description="Helical" evidence="1">
    <location>
        <begin position="113"/>
        <end position="132"/>
    </location>
</feature>
<evidence type="ECO:0000313" key="2">
    <source>
        <dbReference type="EMBL" id="MFC4767224.1"/>
    </source>
</evidence>
<accession>A0ABV9PYT8</accession>
<keyword evidence="1" id="KW-0472">Membrane</keyword>
<feature type="transmembrane region" description="Helical" evidence="1">
    <location>
        <begin position="62"/>
        <end position="82"/>
    </location>
</feature>
<organism evidence="2 3">
    <name type="scientific">Effusibacillus consociatus</name>
    <dbReference type="NCBI Taxonomy" id="1117041"/>
    <lineage>
        <taxon>Bacteria</taxon>
        <taxon>Bacillati</taxon>
        <taxon>Bacillota</taxon>
        <taxon>Bacilli</taxon>
        <taxon>Bacillales</taxon>
        <taxon>Alicyclobacillaceae</taxon>
        <taxon>Effusibacillus</taxon>
    </lineage>
</organism>
<proteinExistence type="predicted"/>
<gene>
    <name evidence="2" type="ORF">ACFO8Q_07600</name>
</gene>
<keyword evidence="3" id="KW-1185">Reference proteome</keyword>
<feature type="transmembrane region" description="Helical" evidence="1">
    <location>
        <begin position="30"/>
        <end position="50"/>
    </location>
</feature>
<sequence>MNRLLTVFSNPVLVKEFRQRWRTPKTPLIITLYLLIMSGFIFFVMYEEFYRDGYIQLGQTKSLIMALSALQMGLIAFVAPGLSWHSERGTGRQTLNILLTTQLSPTSIVVSKLMTSVAFIVLLIVSTMPFICNGAAVRRCISSPTAGCIWFFHSYCFNLRLIRSAMLRLV</sequence>
<dbReference type="RefSeq" id="WP_380025145.1">
    <property type="nucleotide sequence ID" value="NZ_JBHSHC010000052.1"/>
</dbReference>
<keyword evidence="1" id="KW-1133">Transmembrane helix</keyword>
<evidence type="ECO:0000313" key="3">
    <source>
        <dbReference type="Proteomes" id="UP001596002"/>
    </source>
</evidence>
<dbReference type="Proteomes" id="UP001596002">
    <property type="component" value="Unassembled WGS sequence"/>
</dbReference>
<reference evidence="3" key="1">
    <citation type="journal article" date="2019" name="Int. J. Syst. Evol. Microbiol.">
        <title>The Global Catalogue of Microorganisms (GCM) 10K type strain sequencing project: providing services to taxonomists for standard genome sequencing and annotation.</title>
        <authorList>
            <consortium name="The Broad Institute Genomics Platform"/>
            <consortium name="The Broad Institute Genome Sequencing Center for Infectious Disease"/>
            <person name="Wu L."/>
            <person name="Ma J."/>
        </authorList>
    </citation>
    <scope>NUCLEOTIDE SEQUENCE [LARGE SCALE GENOMIC DNA]</scope>
    <source>
        <strain evidence="3">WYCCWR 12678</strain>
    </source>
</reference>
<keyword evidence="1" id="KW-0812">Transmembrane</keyword>
<dbReference type="EMBL" id="JBHSHC010000052">
    <property type="protein sequence ID" value="MFC4767224.1"/>
    <property type="molecule type" value="Genomic_DNA"/>
</dbReference>
<comment type="caution">
    <text evidence="2">The sequence shown here is derived from an EMBL/GenBank/DDBJ whole genome shotgun (WGS) entry which is preliminary data.</text>
</comment>